<feature type="chain" id="PRO_5003556647" description="Polymer-forming protein" evidence="1">
    <location>
        <begin position="20"/>
        <end position="210"/>
    </location>
</feature>
<organism evidence="2 3">
    <name type="scientific">Caldithrix abyssi DSM 13497</name>
    <dbReference type="NCBI Taxonomy" id="880073"/>
    <lineage>
        <taxon>Bacteria</taxon>
        <taxon>Pseudomonadati</taxon>
        <taxon>Calditrichota</taxon>
        <taxon>Calditrichia</taxon>
        <taxon>Calditrichales</taxon>
        <taxon>Calditrichaceae</taxon>
        <taxon>Caldithrix</taxon>
    </lineage>
</organism>
<reference evidence="2 3" key="1">
    <citation type="submission" date="2011-09" db="EMBL/GenBank/DDBJ databases">
        <title>The permanent draft genome of Caldithrix abyssi DSM 13497.</title>
        <authorList>
            <consortium name="US DOE Joint Genome Institute (JGI-PGF)"/>
            <person name="Lucas S."/>
            <person name="Han J."/>
            <person name="Lapidus A."/>
            <person name="Bruce D."/>
            <person name="Goodwin L."/>
            <person name="Pitluck S."/>
            <person name="Peters L."/>
            <person name="Kyrpides N."/>
            <person name="Mavromatis K."/>
            <person name="Ivanova N."/>
            <person name="Mikhailova N."/>
            <person name="Chertkov O."/>
            <person name="Detter J.C."/>
            <person name="Tapia R."/>
            <person name="Han C."/>
            <person name="Land M."/>
            <person name="Hauser L."/>
            <person name="Markowitz V."/>
            <person name="Cheng J.-F."/>
            <person name="Hugenholtz P."/>
            <person name="Woyke T."/>
            <person name="Wu D."/>
            <person name="Spring S."/>
            <person name="Brambilla E."/>
            <person name="Klenk H.-P."/>
            <person name="Eisen J.A."/>
        </authorList>
    </citation>
    <scope>NUCLEOTIDE SEQUENCE [LARGE SCALE GENOMIC DNA]</scope>
    <source>
        <strain evidence="2 3">DSM 13497</strain>
    </source>
</reference>
<dbReference type="InParanoid" id="H1XPK8"/>
<accession>H1XPK8</accession>
<dbReference type="AlphaFoldDB" id="H1XPK8"/>
<dbReference type="Gene3D" id="2.160.10.10">
    <property type="entry name" value="Hexapeptide repeat proteins"/>
    <property type="match status" value="1"/>
</dbReference>
<dbReference type="SUPFAM" id="SSF51161">
    <property type="entry name" value="Trimeric LpxA-like enzymes"/>
    <property type="match status" value="1"/>
</dbReference>
<evidence type="ECO:0000313" key="2">
    <source>
        <dbReference type="EMBL" id="EHO39929.1"/>
    </source>
</evidence>
<proteinExistence type="predicted"/>
<dbReference type="PaxDb" id="880073-Calab_0283"/>
<dbReference type="InterPro" id="IPR011004">
    <property type="entry name" value="Trimer_LpxA-like_sf"/>
</dbReference>
<sequence precursor="true">MKYLILFLSAMVLMVGCEAEVNESITIETNRNVDKDLYTINGDIIIGDHCVINGALKSINGRIEIGRESKVEDIKSINGQVKIAENSKVAESVTVINGAVTLKANAVVGQDVNTVNGSIRLVRARVLGNVFTVNGDVFLEDKALVVGSIVVKGKTGEDEKRKVEIFLNDSSVVEGNIDGQKAENTQILVYLDGSSQIKGDVINAELVYKK</sequence>
<dbReference type="PROSITE" id="PS51257">
    <property type="entry name" value="PROKAR_LIPOPROTEIN"/>
    <property type="match status" value="1"/>
</dbReference>
<name>H1XPK8_CALAY</name>
<dbReference type="HOGENOM" id="CLU_1308210_0_0_0"/>
<gene>
    <name evidence="2" type="ORF">Calab_0283</name>
</gene>
<evidence type="ECO:0000313" key="3">
    <source>
        <dbReference type="Proteomes" id="UP000004671"/>
    </source>
</evidence>
<protein>
    <recommendedName>
        <fullName evidence="4">Polymer-forming protein</fullName>
    </recommendedName>
</protein>
<dbReference type="Proteomes" id="UP000004671">
    <property type="component" value="Chromosome"/>
</dbReference>
<evidence type="ECO:0000256" key="1">
    <source>
        <dbReference type="SAM" id="SignalP"/>
    </source>
</evidence>
<keyword evidence="1" id="KW-0732">Signal</keyword>
<evidence type="ECO:0008006" key="4">
    <source>
        <dbReference type="Google" id="ProtNLM"/>
    </source>
</evidence>
<dbReference type="EMBL" id="CM001402">
    <property type="protein sequence ID" value="EHO39929.1"/>
    <property type="molecule type" value="Genomic_DNA"/>
</dbReference>
<dbReference type="STRING" id="880073.Cabys_3085"/>
<dbReference type="eggNOG" id="COG3595">
    <property type="taxonomic scope" value="Bacteria"/>
</dbReference>
<keyword evidence="3" id="KW-1185">Reference proteome</keyword>
<feature type="signal peptide" evidence="1">
    <location>
        <begin position="1"/>
        <end position="19"/>
    </location>
</feature>